<dbReference type="Pfam" id="PF00069">
    <property type="entry name" value="Pkinase"/>
    <property type="match status" value="1"/>
</dbReference>
<dbReference type="PANTHER" id="PTHR44167:SF24">
    <property type="entry name" value="SERINE_THREONINE-PROTEIN KINASE CHK2"/>
    <property type="match status" value="1"/>
</dbReference>
<dbReference type="RefSeq" id="XP_067754673.1">
    <property type="nucleotide sequence ID" value="XM_067898516.1"/>
</dbReference>
<feature type="region of interest" description="Disordered" evidence="1">
    <location>
        <begin position="108"/>
        <end position="128"/>
    </location>
</feature>
<dbReference type="PANTHER" id="PTHR44167">
    <property type="entry name" value="OVARIAN-SPECIFIC SERINE/THREONINE-PROTEIN KINASE LOK-RELATED"/>
    <property type="match status" value="1"/>
</dbReference>
<sequence>MQSYWSYPSAKQECTIESDRGISCATDCKVSALLGVMEAVDGGPAAQPWYSDLQNLFPTLNKPLVEDDDDDNDDDDDSDSVAYAALEHFLKGSACGCIDYPSSKTDGAANDRTLDDSSPPSAATTECSEGGVPCLEEDVLGDLGAIIGYGGDRGSFVCRVPLPPLLRMWKKDPNALRAPAYLDTQNGLGQLYKAYKKYPTHISEEEMSFVSTVYRCSQSSEHCQSSSNPFLSTEEAHYAALHLVLPDAIVVAHGEQVGLLMPLYNSSLKEYLQSLANPTMSACGASSTPFPATAWRHSSTCTEDPSNHAGPVTSQGDTFRFTTAYRPVDSIPVVSAIVFQILEAVAYLNHRLPHGKGFTGYTHNDLHLDNILLSYDGHVALCDFELVASTPATSRTIDIRRLPPSSRQSPHGLFSETADTWAFGLIIVNLLTGVDPLFTSDIVNDFSDGPLLSRWDQKTRVLDWEANIKAHVERLLLRQDSTGKRLEDARSLLELCSKCLVNREGAEPLRAVVLLEEKIFRPYRRDFTLATSTVKAWINNAQDDTHADGRAHPQFE</sequence>
<keyword evidence="4" id="KW-1185">Reference proteome</keyword>
<reference evidence="3 4" key="1">
    <citation type="submission" date="2021-02" db="EMBL/GenBank/DDBJ databases">
        <title>Porcisia hertigi Genome sequencing and assembly.</title>
        <authorList>
            <person name="Almutairi H."/>
            <person name="Gatherer D."/>
        </authorList>
    </citation>
    <scope>NUCLEOTIDE SEQUENCE [LARGE SCALE GENOMIC DNA]</scope>
    <source>
        <strain evidence="3 4">C119</strain>
    </source>
</reference>
<dbReference type="GO" id="GO:0005524">
    <property type="term" value="F:ATP binding"/>
    <property type="evidence" value="ECO:0007669"/>
    <property type="project" value="InterPro"/>
</dbReference>
<organism evidence="3 4">
    <name type="scientific">Porcisia hertigi</name>
    <dbReference type="NCBI Taxonomy" id="2761500"/>
    <lineage>
        <taxon>Eukaryota</taxon>
        <taxon>Discoba</taxon>
        <taxon>Euglenozoa</taxon>
        <taxon>Kinetoplastea</taxon>
        <taxon>Metakinetoplastina</taxon>
        <taxon>Trypanosomatida</taxon>
        <taxon>Trypanosomatidae</taxon>
        <taxon>Leishmaniinae</taxon>
        <taxon>Porcisia</taxon>
    </lineage>
</organism>
<accession>A0A836L695</accession>
<dbReference type="SUPFAM" id="SSF56112">
    <property type="entry name" value="Protein kinase-like (PK-like)"/>
    <property type="match status" value="1"/>
</dbReference>
<evidence type="ECO:0000259" key="2">
    <source>
        <dbReference type="PROSITE" id="PS50011"/>
    </source>
</evidence>
<feature type="compositionally biased region" description="Polar residues" evidence="1">
    <location>
        <begin position="116"/>
        <end position="127"/>
    </location>
</feature>
<protein>
    <recommendedName>
        <fullName evidence="2">Protein kinase domain-containing protein</fullName>
    </recommendedName>
</protein>
<dbReference type="OrthoDB" id="4062651at2759"/>
<dbReference type="Proteomes" id="UP000674318">
    <property type="component" value="Chromosome 32"/>
</dbReference>
<name>A0A836L695_9TRYP</name>
<dbReference type="KEGG" id="phet:94288593"/>
<dbReference type="AlphaFoldDB" id="A0A836L695"/>
<dbReference type="GeneID" id="94288593"/>
<feature type="domain" description="Protein kinase" evidence="2">
    <location>
        <begin position="141"/>
        <end position="520"/>
    </location>
</feature>
<dbReference type="InterPro" id="IPR011009">
    <property type="entry name" value="Kinase-like_dom_sf"/>
</dbReference>
<dbReference type="InterPro" id="IPR000719">
    <property type="entry name" value="Prot_kinase_dom"/>
</dbReference>
<dbReference type="PROSITE" id="PS50011">
    <property type="entry name" value="PROTEIN_KINASE_DOM"/>
    <property type="match status" value="1"/>
</dbReference>
<evidence type="ECO:0000313" key="4">
    <source>
        <dbReference type="Proteomes" id="UP000674318"/>
    </source>
</evidence>
<dbReference type="EMBL" id="JAFJZO010000032">
    <property type="protein sequence ID" value="KAG5496190.1"/>
    <property type="molecule type" value="Genomic_DNA"/>
</dbReference>
<dbReference type="Gene3D" id="1.10.510.10">
    <property type="entry name" value="Transferase(Phosphotransferase) domain 1"/>
    <property type="match status" value="1"/>
</dbReference>
<dbReference type="GO" id="GO:0004672">
    <property type="term" value="F:protein kinase activity"/>
    <property type="evidence" value="ECO:0007669"/>
    <property type="project" value="InterPro"/>
</dbReference>
<proteinExistence type="predicted"/>
<comment type="caution">
    <text evidence="3">The sequence shown here is derived from an EMBL/GenBank/DDBJ whole genome shotgun (WGS) entry which is preliminary data.</text>
</comment>
<evidence type="ECO:0000313" key="3">
    <source>
        <dbReference type="EMBL" id="KAG5496190.1"/>
    </source>
</evidence>
<evidence type="ECO:0000256" key="1">
    <source>
        <dbReference type="SAM" id="MobiDB-lite"/>
    </source>
</evidence>
<gene>
    <name evidence="3" type="ORF">JKF63_02491</name>
</gene>